<name>A0A1W2GCE2_REIFA</name>
<dbReference type="PANTHER" id="PTHR21666">
    <property type="entry name" value="PEPTIDASE-RELATED"/>
    <property type="match status" value="1"/>
</dbReference>
<proteinExistence type="predicted"/>
<evidence type="ECO:0000256" key="1">
    <source>
        <dbReference type="ARBA" id="ARBA00022729"/>
    </source>
</evidence>
<dbReference type="AlphaFoldDB" id="A0A1W2GCE2"/>
<keyword evidence="1" id="KW-0732">Signal</keyword>
<dbReference type="Gene3D" id="2.70.70.10">
    <property type="entry name" value="Glucose Permease (Domain IIA)"/>
    <property type="match status" value="1"/>
</dbReference>
<feature type="coiled-coil region" evidence="2">
    <location>
        <begin position="192"/>
        <end position="243"/>
    </location>
</feature>
<dbReference type="PANTHER" id="PTHR21666:SF289">
    <property type="entry name" value="L-ALA--D-GLU ENDOPEPTIDASE"/>
    <property type="match status" value="1"/>
</dbReference>
<dbReference type="GO" id="GO:0004222">
    <property type="term" value="F:metalloendopeptidase activity"/>
    <property type="evidence" value="ECO:0007669"/>
    <property type="project" value="TreeGrafter"/>
</dbReference>
<keyword evidence="5" id="KW-1185">Reference proteome</keyword>
<sequence length="393" mass="44545">MFLIATFLCVPASFAQKSKSQIEKEKKESLAKISEVQKILKETETEKKASLGQLQALNKQIEVRRSLISSITQQIDLISGEISDLSIVVNALQSDLGHLKEEYGQMIYDAYKANQGYSKLTFLFSAQTFNQLFLRLKYLEQYTKAREVQVEQIEKVRDALNHQMGVLVVKKDEQDVLLKAKIKENENLISLKSKQSKVVQELSKREKELQSEVAETKKALKRLDDLLAKIIKAEIEKSNADKNANTINLTVEMAKVSSAFEGKRNQLPWPVQSGFVSEKFGKHPHPVLKNIWVENQGVDIQTQKNAQVKAIFEGKVATTAFVPGMNRVVIIQHGDYYTLYAKLKSVNVKKGQILQANESVGEVFTNSDGISELQFQVWKNNVKMDPEKWLANK</sequence>
<dbReference type="SUPFAM" id="SSF51261">
    <property type="entry name" value="Duplicated hybrid motif"/>
    <property type="match status" value="1"/>
</dbReference>
<dbReference type="RefSeq" id="WP_176214739.1">
    <property type="nucleotide sequence ID" value="NZ_FWYF01000002.1"/>
</dbReference>
<dbReference type="Gene3D" id="6.10.250.3150">
    <property type="match status" value="1"/>
</dbReference>
<gene>
    <name evidence="4" type="ORF">SAMN04488029_1888</name>
</gene>
<organism evidence="4 5">
    <name type="scientific">Reichenbachiella faecimaris</name>
    <dbReference type="NCBI Taxonomy" id="692418"/>
    <lineage>
        <taxon>Bacteria</taxon>
        <taxon>Pseudomonadati</taxon>
        <taxon>Bacteroidota</taxon>
        <taxon>Cytophagia</taxon>
        <taxon>Cytophagales</taxon>
        <taxon>Reichenbachiellaceae</taxon>
        <taxon>Reichenbachiella</taxon>
    </lineage>
</organism>
<evidence type="ECO:0000313" key="5">
    <source>
        <dbReference type="Proteomes" id="UP000192472"/>
    </source>
</evidence>
<evidence type="ECO:0000313" key="4">
    <source>
        <dbReference type="EMBL" id="SMD34184.1"/>
    </source>
</evidence>
<feature type="domain" description="M23ase beta-sheet core" evidence="3">
    <location>
        <begin position="295"/>
        <end position="386"/>
    </location>
</feature>
<dbReference type="Pfam" id="PF01551">
    <property type="entry name" value="Peptidase_M23"/>
    <property type="match status" value="1"/>
</dbReference>
<accession>A0A1W2GCE2</accession>
<dbReference type="STRING" id="692418.SAMN04488029_1888"/>
<dbReference type="InterPro" id="IPR011055">
    <property type="entry name" value="Dup_hybrid_motif"/>
</dbReference>
<dbReference type="EMBL" id="FWYF01000002">
    <property type="protein sequence ID" value="SMD34184.1"/>
    <property type="molecule type" value="Genomic_DNA"/>
</dbReference>
<keyword evidence="4" id="KW-0378">Hydrolase</keyword>
<feature type="coiled-coil region" evidence="2">
    <location>
        <begin position="26"/>
        <end position="60"/>
    </location>
</feature>
<evidence type="ECO:0000259" key="3">
    <source>
        <dbReference type="Pfam" id="PF01551"/>
    </source>
</evidence>
<dbReference type="InterPro" id="IPR016047">
    <property type="entry name" value="M23ase_b-sheet_dom"/>
</dbReference>
<keyword evidence="2" id="KW-0175">Coiled coil</keyword>
<dbReference type="Proteomes" id="UP000192472">
    <property type="component" value="Unassembled WGS sequence"/>
</dbReference>
<protein>
    <submittedName>
        <fullName evidence="4">Septal ring factor EnvC, activator of murein hydrolases AmiA and AmiB</fullName>
    </submittedName>
</protein>
<evidence type="ECO:0000256" key="2">
    <source>
        <dbReference type="SAM" id="Coils"/>
    </source>
</evidence>
<dbReference type="CDD" id="cd12797">
    <property type="entry name" value="M23_peptidase"/>
    <property type="match status" value="1"/>
</dbReference>
<reference evidence="4 5" key="1">
    <citation type="submission" date="2017-04" db="EMBL/GenBank/DDBJ databases">
        <authorList>
            <person name="Afonso C.L."/>
            <person name="Miller P.J."/>
            <person name="Scott M.A."/>
            <person name="Spackman E."/>
            <person name="Goraichik I."/>
            <person name="Dimitrov K.M."/>
            <person name="Suarez D.L."/>
            <person name="Swayne D.E."/>
        </authorList>
    </citation>
    <scope>NUCLEOTIDE SEQUENCE [LARGE SCALE GENOMIC DNA]</scope>
    <source>
        <strain evidence="4 5">DSM 26133</strain>
    </source>
</reference>
<dbReference type="InterPro" id="IPR050570">
    <property type="entry name" value="Cell_wall_metabolism_enzyme"/>
</dbReference>